<evidence type="ECO:0000256" key="4">
    <source>
        <dbReference type="ARBA" id="ARBA00022825"/>
    </source>
</evidence>
<dbReference type="PRINTS" id="PR00723">
    <property type="entry name" value="SUBTILISIN"/>
</dbReference>
<evidence type="ECO:0000313" key="11">
    <source>
        <dbReference type="Proteomes" id="UP000738325"/>
    </source>
</evidence>
<name>A0A9P6R6K4_9FUNG</name>
<evidence type="ECO:0000256" key="1">
    <source>
        <dbReference type="ARBA" id="ARBA00011073"/>
    </source>
</evidence>
<dbReference type="InterPro" id="IPR015500">
    <property type="entry name" value="Peptidase_S8_subtilisin-rel"/>
</dbReference>
<feature type="chain" id="PRO_5040431557" description="Peptidase S8/S53 domain-containing protein" evidence="8">
    <location>
        <begin position="19"/>
        <end position="534"/>
    </location>
</feature>
<dbReference type="PANTHER" id="PTHR43806:SF66">
    <property type="entry name" value="SERIN ENDOPEPTIDASE"/>
    <property type="match status" value="1"/>
</dbReference>
<dbReference type="PROSITE" id="PS51892">
    <property type="entry name" value="SUBTILASE"/>
    <property type="match status" value="1"/>
</dbReference>
<protein>
    <recommendedName>
        <fullName evidence="9">Peptidase S8/S53 domain-containing protein</fullName>
    </recommendedName>
</protein>
<dbReference type="Gene3D" id="3.50.30.30">
    <property type="match status" value="1"/>
</dbReference>
<comment type="caution">
    <text evidence="10">The sequence shown here is derived from an EMBL/GenBank/DDBJ whole genome shotgun (WGS) entry which is preliminary data.</text>
</comment>
<dbReference type="SUPFAM" id="SSF52743">
    <property type="entry name" value="Subtilisin-like"/>
    <property type="match status" value="1"/>
</dbReference>
<dbReference type="InterPro" id="IPR036852">
    <property type="entry name" value="Peptidase_S8/S53_dom_sf"/>
</dbReference>
<evidence type="ECO:0000256" key="8">
    <source>
        <dbReference type="SAM" id="SignalP"/>
    </source>
</evidence>
<dbReference type="InterPro" id="IPR023828">
    <property type="entry name" value="Peptidase_S8_Ser-AS"/>
</dbReference>
<sequence length="534" mass="55385">MKIITILSALAAATLVSAGKLHKIKASETSESTIVPGAYIVQYEPHVNHATASNNLRTHQVGFKTRNQYTMFNGAAITITSNHDGEAIAAIPGVKHVWPVTLYSLPKAKPSIKEPTDPEVTSDHHMTGVDVVHSQYKFTGKGIKIGVVDSGVDYKHPAFAAKGANAGCFARYGKNCRVAYGWDFVGDNFTGSNTPVPDSDPMDCQGHGTHVAGIVGANALNISVAPLPPQPFVGVAPDVTLGAYRIFGCDGGTNSAVIMAAMELAFNDGMDVVNMSFGSGSSFQTNPISVLGETLSANGMMVVAQAGDDGEDGVWSVSDTGLGESASSVASVENNYRLYQTITYGEVNRPFFSFVPITLDPATIYPFVNGDGELLTACGHTAFDGIDVVGKVVLILGTTDDCSLNVRAAAAKGNGAVGLLIQTASLSFSNEPGLAGFSVGAIDFQTSQEIVATFLNEDPQTLASFSAGVYSFPVEGGGLPSAFSSYGPDGELRSKPDLAAPGGDILSTYPLAKGAYTVLSGTSMATPYIAGAHA</sequence>
<evidence type="ECO:0000256" key="5">
    <source>
        <dbReference type="PIRSR" id="PIRSR615500-1"/>
    </source>
</evidence>
<dbReference type="Gene3D" id="3.40.50.200">
    <property type="entry name" value="Peptidase S8/S53 domain"/>
    <property type="match status" value="1"/>
</dbReference>
<feature type="active site" description="Charge relay system" evidence="5 6">
    <location>
        <position position="207"/>
    </location>
</feature>
<dbReference type="OrthoDB" id="206201at2759"/>
<dbReference type="GO" id="GO:0006508">
    <property type="term" value="P:proteolysis"/>
    <property type="evidence" value="ECO:0007669"/>
    <property type="project" value="UniProtKB-KW"/>
</dbReference>
<dbReference type="Proteomes" id="UP000738325">
    <property type="component" value="Unassembled WGS sequence"/>
</dbReference>
<dbReference type="InterPro" id="IPR023827">
    <property type="entry name" value="Peptidase_S8_Asp-AS"/>
</dbReference>
<organism evidence="10 11">
    <name type="scientific">Dissophora globulifera</name>
    <dbReference type="NCBI Taxonomy" id="979702"/>
    <lineage>
        <taxon>Eukaryota</taxon>
        <taxon>Fungi</taxon>
        <taxon>Fungi incertae sedis</taxon>
        <taxon>Mucoromycota</taxon>
        <taxon>Mortierellomycotina</taxon>
        <taxon>Mortierellomycetes</taxon>
        <taxon>Mortierellales</taxon>
        <taxon>Mortierellaceae</taxon>
        <taxon>Dissophora</taxon>
    </lineage>
</organism>
<dbReference type="GO" id="GO:0005615">
    <property type="term" value="C:extracellular space"/>
    <property type="evidence" value="ECO:0007669"/>
    <property type="project" value="TreeGrafter"/>
</dbReference>
<dbReference type="InterPro" id="IPR022398">
    <property type="entry name" value="Peptidase_S8_His-AS"/>
</dbReference>
<keyword evidence="3 6" id="KW-0378">Hydrolase</keyword>
<gene>
    <name evidence="10" type="ORF">BGZ99_010240</name>
</gene>
<evidence type="ECO:0000259" key="9">
    <source>
        <dbReference type="Pfam" id="PF00082"/>
    </source>
</evidence>
<dbReference type="EMBL" id="JAAAIP010000939">
    <property type="protein sequence ID" value="KAG0311342.1"/>
    <property type="molecule type" value="Genomic_DNA"/>
</dbReference>
<feature type="active site" description="Charge relay system" evidence="5 6">
    <location>
        <position position="523"/>
    </location>
</feature>
<dbReference type="GO" id="GO:0004252">
    <property type="term" value="F:serine-type endopeptidase activity"/>
    <property type="evidence" value="ECO:0007669"/>
    <property type="project" value="UniProtKB-UniRule"/>
</dbReference>
<feature type="active site" description="Charge relay system" evidence="5 6">
    <location>
        <position position="149"/>
    </location>
</feature>
<dbReference type="InterPro" id="IPR050131">
    <property type="entry name" value="Peptidase_S8_subtilisin-like"/>
</dbReference>
<dbReference type="InterPro" id="IPR000209">
    <property type="entry name" value="Peptidase_S8/S53_dom"/>
</dbReference>
<feature type="domain" description="Peptidase S8/S53" evidence="9">
    <location>
        <begin position="140"/>
        <end position="534"/>
    </location>
</feature>
<keyword evidence="8" id="KW-0732">Signal</keyword>
<dbReference type="PROSITE" id="PS00138">
    <property type="entry name" value="SUBTILASE_SER"/>
    <property type="match status" value="1"/>
</dbReference>
<evidence type="ECO:0000256" key="2">
    <source>
        <dbReference type="ARBA" id="ARBA00022670"/>
    </source>
</evidence>
<proteinExistence type="inferred from homology"/>
<comment type="similarity">
    <text evidence="1 6 7">Belongs to the peptidase S8 family.</text>
</comment>
<dbReference type="AlphaFoldDB" id="A0A9P6R6K4"/>
<keyword evidence="2 6" id="KW-0645">Protease</keyword>
<reference evidence="10" key="1">
    <citation type="journal article" date="2020" name="Fungal Divers.">
        <title>Resolving the Mortierellaceae phylogeny through synthesis of multi-gene phylogenetics and phylogenomics.</title>
        <authorList>
            <person name="Vandepol N."/>
            <person name="Liber J."/>
            <person name="Desiro A."/>
            <person name="Na H."/>
            <person name="Kennedy M."/>
            <person name="Barry K."/>
            <person name="Grigoriev I.V."/>
            <person name="Miller A.N."/>
            <person name="O'Donnell K."/>
            <person name="Stajich J.E."/>
            <person name="Bonito G."/>
        </authorList>
    </citation>
    <scope>NUCLEOTIDE SEQUENCE</scope>
    <source>
        <strain evidence="10">REB-010B</strain>
    </source>
</reference>
<keyword evidence="11" id="KW-1185">Reference proteome</keyword>
<evidence type="ECO:0000256" key="6">
    <source>
        <dbReference type="PROSITE-ProRule" id="PRU01240"/>
    </source>
</evidence>
<feature type="signal peptide" evidence="8">
    <location>
        <begin position="1"/>
        <end position="18"/>
    </location>
</feature>
<dbReference type="PROSITE" id="PS00136">
    <property type="entry name" value="SUBTILASE_ASP"/>
    <property type="match status" value="1"/>
</dbReference>
<evidence type="ECO:0000313" key="10">
    <source>
        <dbReference type="EMBL" id="KAG0311342.1"/>
    </source>
</evidence>
<keyword evidence="4 6" id="KW-0720">Serine protease</keyword>
<dbReference type="Pfam" id="PF00082">
    <property type="entry name" value="Peptidase_S8"/>
    <property type="match status" value="1"/>
</dbReference>
<evidence type="ECO:0000256" key="3">
    <source>
        <dbReference type="ARBA" id="ARBA00022801"/>
    </source>
</evidence>
<dbReference type="PANTHER" id="PTHR43806">
    <property type="entry name" value="PEPTIDASE S8"/>
    <property type="match status" value="1"/>
</dbReference>
<feature type="non-terminal residue" evidence="10">
    <location>
        <position position="534"/>
    </location>
</feature>
<accession>A0A9P6R6K4</accession>
<dbReference type="PROSITE" id="PS00137">
    <property type="entry name" value="SUBTILASE_HIS"/>
    <property type="match status" value="1"/>
</dbReference>
<evidence type="ECO:0000256" key="7">
    <source>
        <dbReference type="RuleBase" id="RU003355"/>
    </source>
</evidence>